<dbReference type="InterPro" id="IPR000873">
    <property type="entry name" value="AMP-dep_synth/lig_dom"/>
</dbReference>
<dbReference type="InterPro" id="IPR050237">
    <property type="entry name" value="ATP-dep_AMP-bd_enzyme"/>
</dbReference>
<accession>A0ABS9XCD1</accession>
<evidence type="ECO:0000259" key="1">
    <source>
        <dbReference type="Pfam" id="PF00501"/>
    </source>
</evidence>
<keyword evidence="3" id="KW-0436">Ligase</keyword>
<feature type="domain" description="AMP-binding enzyme C-terminal" evidence="2">
    <location>
        <begin position="416"/>
        <end position="488"/>
    </location>
</feature>
<dbReference type="Proteomes" id="UP001165270">
    <property type="component" value="Unassembled WGS sequence"/>
</dbReference>
<dbReference type="Gene3D" id="3.30.300.30">
    <property type="match status" value="1"/>
</dbReference>
<dbReference type="Pfam" id="PF00501">
    <property type="entry name" value="AMP-binding"/>
    <property type="match status" value="1"/>
</dbReference>
<dbReference type="PANTHER" id="PTHR43767">
    <property type="entry name" value="LONG-CHAIN-FATTY-ACID--COA LIGASE"/>
    <property type="match status" value="1"/>
</dbReference>
<dbReference type="InterPro" id="IPR020845">
    <property type="entry name" value="AMP-binding_CS"/>
</dbReference>
<dbReference type="Pfam" id="PF13193">
    <property type="entry name" value="AMP-binding_C"/>
    <property type="match status" value="1"/>
</dbReference>
<dbReference type="PROSITE" id="PS00455">
    <property type="entry name" value="AMP_BINDING"/>
    <property type="match status" value="1"/>
</dbReference>
<sequence>MADLPLSIAELPFSVPDRIDQLLSRAAAAHPGRRAVVADTLELDYAALDTRVTSVAAALQGLTGAGEVVAVASVLHPDFAVAYYAVARAGRTAAVVNPLLREEDLLHVLSLSGATVAVVDAALEERLAHVRDRLPALRTVLRIGALPEGDGAPADPATGPGDTAVLQFTSGTTGRPKAVRLSHRNVVVNAAQITDAHRLDGDTVALNHLPTYHPMHLNSAIAAGATQVLCAAPEPYAALMTANRHGATILYSLPVRLARLAADPDLDSISVRTLRRIASGGSGLPVAAARRLSKRFSLPVFQGYGLAETSPLTHSDDPERPVHGSVGKPVAGTECRIVDIDSRAVLPAGSVGEVQLRGPQVMQGYLGGPDGTGLEPDGWLSTGDAGRIDEDGRLFLVDRLKDVFKCDNFLVAPSDVERVLLRRPGVRDAVVVELPDAEHGAVAGALVVLEDPSTLRDVIAAVNDELPYYQHIRDAVTLDAIPRSGNGKVQRRLLAQQLTSRQPV</sequence>
<dbReference type="RefSeq" id="WP_242708966.1">
    <property type="nucleotide sequence ID" value="NZ_JALDAX010000003.1"/>
</dbReference>
<evidence type="ECO:0000313" key="4">
    <source>
        <dbReference type="Proteomes" id="UP001165270"/>
    </source>
</evidence>
<dbReference type="InterPro" id="IPR025110">
    <property type="entry name" value="AMP-bd_C"/>
</dbReference>
<keyword evidence="4" id="KW-1185">Reference proteome</keyword>
<organism evidence="3 4">
    <name type="scientific">Streptomyces spinosisporus</name>
    <dbReference type="NCBI Taxonomy" id="2927582"/>
    <lineage>
        <taxon>Bacteria</taxon>
        <taxon>Bacillati</taxon>
        <taxon>Actinomycetota</taxon>
        <taxon>Actinomycetes</taxon>
        <taxon>Kitasatosporales</taxon>
        <taxon>Streptomycetaceae</taxon>
        <taxon>Streptomyces</taxon>
    </lineage>
</organism>
<dbReference type="InterPro" id="IPR042099">
    <property type="entry name" value="ANL_N_sf"/>
</dbReference>
<dbReference type="SUPFAM" id="SSF56801">
    <property type="entry name" value="Acetyl-CoA synthetase-like"/>
    <property type="match status" value="1"/>
</dbReference>
<evidence type="ECO:0000313" key="3">
    <source>
        <dbReference type="EMBL" id="MCI3239739.1"/>
    </source>
</evidence>
<dbReference type="Gene3D" id="3.40.50.12780">
    <property type="entry name" value="N-terminal domain of ligase-like"/>
    <property type="match status" value="1"/>
</dbReference>
<gene>
    <name evidence="3" type="ORF">MQN93_08380</name>
</gene>
<feature type="domain" description="AMP-dependent synthetase/ligase" evidence="1">
    <location>
        <begin position="24"/>
        <end position="366"/>
    </location>
</feature>
<dbReference type="EMBL" id="JALDAX010000003">
    <property type="protein sequence ID" value="MCI3239739.1"/>
    <property type="molecule type" value="Genomic_DNA"/>
</dbReference>
<dbReference type="PANTHER" id="PTHR43767:SF1">
    <property type="entry name" value="NONRIBOSOMAL PEPTIDE SYNTHASE PES1 (EUROFUNG)-RELATED"/>
    <property type="match status" value="1"/>
</dbReference>
<dbReference type="InterPro" id="IPR045851">
    <property type="entry name" value="AMP-bd_C_sf"/>
</dbReference>
<reference evidence="3" key="1">
    <citation type="submission" date="2022-03" db="EMBL/GenBank/DDBJ databases">
        <title>Streptomyces 7R015 and 7R016 isolated from Barleria lupulina in Thailand.</title>
        <authorList>
            <person name="Kanchanasin P."/>
            <person name="Phongsopitanun W."/>
            <person name="Tanasupawat S."/>
        </authorList>
    </citation>
    <scope>NUCLEOTIDE SEQUENCE</scope>
    <source>
        <strain evidence="3">7R016</strain>
    </source>
</reference>
<comment type="caution">
    <text evidence="3">The sequence shown here is derived from an EMBL/GenBank/DDBJ whole genome shotgun (WGS) entry which is preliminary data.</text>
</comment>
<proteinExistence type="predicted"/>
<dbReference type="GO" id="GO:0016874">
    <property type="term" value="F:ligase activity"/>
    <property type="evidence" value="ECO:0007669"/>
    <property type="project" value="UniProtKB-KW"/>
</dbReference>
<name>A0ABS9XCD1_9ACTN</name>
<protein>
    <submittedName>
        <fullName evidence="3">Acyl--CoA ligase</fullName>
    </submittedName>
</protein>
<evidence type="ECO:0000259" key="2">
    <source>
        <dbReference type="Pfam" id="PF13193"/>
    </source>
</evidence>